<feature type="non-terminal residue" evidence="3">
    <location>
        <position position="1"/>
    </location>
</feature>
<dbReference type="EMBL" id="KN818255">
    <property type="protein sequence ID" value="KIL63829.1"/>
    <property type="molecule type" value="Genomic_DNA"/>
</dbReference>
<evidence type="ECO:0000313" key="4">
    <source>
        <dbReference type="Proteomes" id="UP000054549"/>
    </source>
</evidence>
<dbReference type="InterPro" id="IPR045340">
    <property type="entry name" value="DUF6533"/>
</dbReference>
<keyword evidence="4" id="KW-1185">Reference proteome</keyword>
<evidence type="ECO:0000256" key="1">
    <source>
        <dbReference type="SAM" id="Phobius"/>
    </source>
</evidence>
<accession>A0A0C2TAT0</accession>
<protein>
    <recommendedName>
        <fullName evidence="2">DUF6533 domain-containing protein</fullName>
    </recommendedName>
</protein>
<keyword evidence="1" id="KW-0812">Transmembrane</keyword>
<name>A0A0C2TAT0_AMAMK</name>
<gene>
    <name evidence="3" type="ORF">M378DRAFT_36863</name>
</gene>
<proteinExistence type="predicted"/>
<dbReference type="AlphaFoldDB" id="A0A0C2TAT0"/>
<sequence>LALSDIALLYYDYALTFPDEKEYIWGSRFSLSTFLYLWCRYALVANVIFLLAFLN</sequence>
<feature type="domain" description="DUF6533" evidence="2">
    <location>
        <begin position="4"/>
        <end position="43"/>
    </location>
</feature>
<dbReference type="Proteomes" id="UP000054549">
    <property type="component" value="Unassembled WGS sequence"/>
</dbReference>
<feature type="transmembrane region" description="Helical" evidence="1">
    <location>
        <begin position="35"/>
        <end position="54"/>
    </location>
</feature>
<dbReference type="HOGENOM" id="CLU_193932_0_0_1"/>
<dbReference type="Pfam" id="PF20151">
    <property type="entry name" value="DUF6533"/>
    <property type="match status" value="1"/>
</dbReference>
<keyword evidence="1" id="KW-0472">Membrane</keyword>
<dbReference type="InParanoid" id="A0A0C2TAT0"/>
<feature type="non-terminal residue" evidence="3">
    <location>
        <position position="55"/>
    </location>
</feature>
<organism evidence="3 4">
    <name type="scientific">Amanita muscaria (strain Koide BX008)</name>
    <dbReference type="NCBI Taxonomy" id="946122"/>
    <lineage>
        <taxon>Eukaryota</taxon>
        <taxon>Fungi</taxon>
        <taxon>Dikarya</taxon>
        <taxon>Basidiomycota</taxon>
        <taxon>Agaricomycotina</taxon>
        <taxon>Agaricomycetes</taxon>
        <taxon>Agaricomycetidae</taxon>
        <taxon>Agaricales</taxon>
        <taxon>Pluteineae</taxon>
        <taxon>Amanitaceae</taxon>
        <taxon>Amanita</taxon>
    </lineage>
</organism>
<evidence type="ECO:0000259" key="2">
    <source>
        <dbReference type="Pfam" id="PF20151"/>
    </source>
</evidence>
<keyword evidence="1" id="KW-1133">Transmembrane helix</keyword>
<dbReference type="OrthoDB" id="3242409at2759"/>
<reference evidence="3 4" key="1">
    <citation type="submission" date="2014-04" db="EMBL/GenBank/DDBJ databases">
        <title>Evolutionary Origins and Diversification of the Mycorrhizal Mutualists.</title>
        <authorList>
            <consortium name="DOE Joint Genome Institute"/>
            <consortium name="Mycorrhizal Genomics Consortium"/>
            <person name="Kohler A."/>
            <person name="Kuo A."/>
            <person name="Nagy L.G."/>
            <person name="Floudas D."/>
            <person name="Copeland A."/>
            <person name="Barry K.W."/>
            <person name="Cichocki N."/>
            <person name="Veneault-Fourrey C."/>
            <person name="LaButti K."/>
            <person name="Lindquist E.A."/>
            <person name="Lipzen A."/>
            <person name="Lundell T."/>
            <person name="Morin E."/>
            <person name="Murat C."/>
            <person name="Riley R."/>
            <person name="Ohm R."/>
            <person name="Sun H."/>
            <person name="Tunlid A."/>
            <person name="Henrissat B."/>
            <person name="Grigoriev I.V."/>
            <person name="Hibbett D.S."/>
            <person name="Martin F."/>
        </authorList>
    </citation>
    <scope>NUCLEOTIDE SEQUENCE [LARGE SCALE GENOMIC DNA]</scope>
    <source>
        <strain evidence="3 4">Koide BX008</strain>
    </source>
</reference>
<evidence type="ECO:0000313" key="3">
    <source>
        <dbReference type="EMBL" id="KIL63829.1"/>
    </source>
</evidence>